<proteinExistence type="predicted"/>
<dbReference type="AlphaFoldDB" id="A0A9X1NUJ7"/>
<evidence type="ECO:0000313" key="2">
    <source>
        <dbReference type="Proteomes" id="UP001139089"/>
    </source>
</evidence>
<dbReference type="PANTHER" id="PTHR37807:SF3">
    <property type="entry name" value="OS07G0160300 PROTEIN"/>
    <property type="match status" value="1"/>
</dbReference>
<dbReference type="Proteomes" id="UP001139089">
    <property type="component" value="Unassembled WGS sequence"/>
</dbReference>
<dbReference type="PANTHER" id="PTHR37807">
    <property type="entry name" value="OS07G0160300 PROTEIN"/>
    <property type="match status" value="1"/>
</dbReference>
<dbReference type="InterPro" id="IPR027417">
    <property type="entry name" value="P-loop_NTPase"/>
</dbReference>
<dbReference type="SUPFAM" id="SSF52540">
    <property type="entry name" value="P-loop containing nucleoside triphosphate hydrolases"/>
    <property type="match status" value="1"/>
</dbReference>
<accession>A0A9X1NUJ7</accession>
<reference evidence="1" key="1">
    <citation type="submission" date="2021-12" db="EMBL/GenBank/DDBJ databases">
        <authorList>
            <person name="Li Y."/>
        </authorList>
    </citation>
    <scope>NUCLEOTIDE SEQUENCE</scope>
    <source>
        <strain evidence="1">DKSPLA3</strain>
    </source>
</reference>
<sequence length="173" mass="18789">MTMLIILSGLPGTGKTTLASRLCRHLHAFHIRIDTIEHILSSQGLTSADSTSGYAVAQAIAADNLRLGHIVVADCVNPVEASRAGWRSVAAHAGAAALDVALICSNTAVHRRRVETRQSDIVGLIKPSWEQIMTRSYDPWTTPPDLTLDTASEEPEKLARRLATHIQERRSPP</sequence>
<keyword evidence="2" id="KW-1185">Reference proteome</keyword>
<dbReference type="EMBL" id="JAJOZR010000011">
    <property type="protein sequence ID" value="MCD7110738.1"/>
    <property type="molecule type" value="Genomic_DNA"/>
</dbReference>
<dbReference type="Pfam" id="PF13671">
    <property type="entry name" value="AAA_33"/>
    <property type="match status" value="1"/>
</dbReference>
<evidence type="ECO:0000313" key="1">
    <source>
        <dbReference type="EMBL" id="MCD7110738.1"/>
    </source>
</evidence>
<protein>
    <submittedName>
        <fullName evidence="1">AAA family ATPase</fullName>
    </submittedName>
</protein>
<gene>
    <name evidence="1" type="ORF">LRX75_17020</name>
</gene>
<name>A0A9X1NUJ7_9HYPH</name>
<dbReference type="Gene3D" id="3.40.50.300">
    <property type="entry name" value="P-loop containing nucleotide triphosphate hydrolases"/>
    <property type="match status" value="1"/>
</dbReference>
<dbReference type="RefSeq" id="WP_231815886.1">
    <property type="nucleotide sequence ID" value="NZ_JAJOZR010000011.1"/>
</dbReference>
<comment type="caution">
    <text evidence="1">The sequence shown here is derived from an EMBL/GenBank/DDBJ whole genome shotgun (WGS) entry which is preliminary data.</text>
</comment>
<organism evidence="1 2">
    <name type="scientific">Rhizobium quercicola</name>
    <dbReference type="NCBI Taxonomy" id="2901226"/>
    <lineage>
        <taxon>Bacteria</taxon>
        <taxon>Pseudomonadati</taxon>
        <taxon>Pseudomonadota</taxon>
        <taxon>Alphaproteobacteria</taxon>
        <taxon>Hyphomicrobiales</taxon>
        <taxon>Rhizobiaceae</taxon>
        <taxon>Rhizobium/Agrobacterium group</taxon>
        <taxon>Rhizobium</taxon>
    </lineage>
</organism>